<evidence type="ECO:0000256" key="1">
    <source>
        <dbReference type="ARBA" id="ARBA00004651"/>
    </source>
</evidence>
<evidence type="ECO:0000256" key="7">
    <source>
        <dbReference type="RuleBase" id="RU363032"/>
    </source>
</evidence>
<proteinExistence type="inferred from homology"/>
<evidence type="ECO:0000313" key="10">
    <source>
        <dbReference type="EMBL" id="TDF91024.1"/>
    </source>
</evidence>
<dbReference type="Pfam" id="PF00528">
    <property type="entry name" value="BPD_transp_1"/>
    <property type="match status" value="1"/>
</dbReference>
<feature type="transmembrane region" description="Helical" evidence="7">
    <location>
        <begin position="136"/>
        <end position="155"/>
    </location>
</feature>
<keyword evidence="2 7" id="KW-0813">Transport</keyword>
<evidence type="ECO:0000256" key="6">
    <source>
        <dbReference type="ARBA" id="ARBA00023136"/>
    </source>
</evidence>
<keyword evidence="4 7" id="KW-0812">Transmembrane</keyword>
<dbReference type="InterPro" id="IPR000515">
    <property type="entry name" value="MetI-like"/>
</dbReference>
<protein>
    <submittedName>
        <fullName evidence="10">Sugar ABC transporter permease</fullName>
    </submittedName>
</protein>
<organism evidence="10 11">
    <name type="scientific">Paenibacillus piri</name>
    <dbReference type="NCBI Taxonomy" id="2547395"/>
    <lineage>
        <taxon>Bacteria</taxon>
        <taxon>Bacillati</taxon>
        <taxon>Bacillota</taxon>
        <taxon>Bacilli</taxon>
        <taxon>Bacillales</taxon>
        <taxon>Paenibacillaceae</taxon>
        <taxon>Paenibacillus</taxon>
    </lineage>
</organism>
<reference evidence="10 11" key="1">
    <citation type="submission" date="2019-03" db="EMBL/GenBank/DDBJ databases">
        <title>This is whole genome sequence of Paenibacillus sp MS74 strain.</title>
        <authorList>
            <person name="Trinh H.N."/>
        </authorList>
    </citation>
    <scope>NUCLEOTIDE SEQUENCE [LARGE SCALE GENOMIC DNA]</scope>
    <source>
        <strain evidence="10 11">MS74</strain>
    </source>
</reference>
<comment type="caution">
    <text evidence="10">The sequence shown here is derived from an EMBL/GenBank/DDBJ whole genome shotgun (WGS) entry which is preliminary data.</text>
</comment>
<feature type="domain" description="ABC transmembrane type-1" evidence="9">
    <location>
        <begin position="98"/>
        <end position="314"/>
    </location>
</feature>
<evidence type="ECO:0000313" key="11">
    <source>
        <dbReference type="Proteomes" id="UP000295636"/>
    </source>
</evidence>
<dbReference type="OrthoDB" id="9809527at2"/>
<evidence type="ECO:0000259" key="9">
    <source>
        <dbReference type="PROSITE" id="PS50928"/>
    </source>
</evidence>
<evidence type="ECO:0000256" key="4">
    <source>
        <dbReference type="ARBA" id="ARBA00022692"/>
    </source>
</evidence>
<dbReference type="PANTHER" id="PTHR43005:SF2">
    <property type="entry name" value="INTEGRAL MEMBRANE SUGAR TRANSPORT PROTEIN"/>
    <property type="match status" value="1"/>
</dbReference>
<feature type="transmembrane region" description="Helical" evidence="7">
    <location>
        <begin position="104"/>
        <end position="124"/>
    </location>
</feature>
<dbReference type="SUPFAM" id="SSF161098">
    <property type="entry name" value="MetI-like"/>
    <property type="match status" value="1"/>
</dbReference>
<accession>A0A4V2ZRX3</accession>
<feature type="transmembrane region" description="Helical" evidence="7">
    <location>
        <begin position="293"/>
        <end position="315"/>
    </location>
</feature>
<dbReference type="GO" id="GO:0005886">
    <property type="term" value="C:plasma membrane"/>
    <property type="evidence" value="ECO:0007669"/>
    <property type="project" value="UniProtKB-SubCell"/>
</dbReference>
<dbReference type="GO" id="GO:0055085">
    <property type="term" value="P:transmembrane transport"/>
    <property type="evidence" value="ECO:0007669"/>
    <property type="project" value="InterPro"/>
</dbReference>
<evidence type="ECO:0000256" key="8">
    <source>
        <dbReference type="SAM" id="MobiDB-lite"/>
    </source>
</evidence>
<dbReference type="CDD" id="cd06261">
    <property type="entry name" value="TM_PBP2"/>
    <property type="match status" value="1"/>
</dbReference>
<comment type="subcellular location">
    <subcellularLocation>
        <location evidence="1 7">Cell membrane</location>
        <topology evidence="1 7">Multi-pass membrane protein</topology>
    </subcellularLocation>
</comment>
<dbReference type="InterPro" id="IPR035906">
    <property type="entry name" value="MetI-like_sf"/>
</dbReference>
<dbReference type="EMBL" id="SMRT01000031">
    <property type="protein sequence ID" value="TDF91024.1"/>
    <property type="molecule type" value="Genomic_DNA"/>
</dbReference>
<feature type="region of interest" description="Disordered" evidence="8">
    <location>
        <begin position="1"/>
        <end position="26"/>
    </location>
</feature>
<keyword evidence="6 7" id="KW-0472">Membrane</keyword>
<dbReference type="PROSITE" id="PS50928">
    <property type="entry name" value="ABC_TM1"/>
    <property type="match status" value="1"/>
</dbReference>
<dbReference type="Gene3D" id="1.10.3720.10">
    <property type="entry name" value="MetI-like"/>
    <property type="match status" value="1"/>
</dbReference>
<keyword evidence="5 7" id="KW-1133">Transmembrane helix</keyword>
<evidence type="ECO:0000256" key="5">
    <source>
        <dbReference type="ARBA" id="ARBA00022989"/>
    </source>
</evidence>
<evidence type="ECO:0000256" key="3">
    <source>
        <dbReference type="ARBA" id="ARBA00022475"/>
    </source>
</evidence>
<comment type="similarity">
    <text evidence="7">Belongs to the binding-protein-dependent transport system permease family.</text>
</comment>
<keyword evidence="3" id="KW-1003">Cell membrane</keyword>
<feature type="transmembrane region" description="Helical" evidence="7">
    <location>
        <begin position="36"/>
        <end position="55"/>
    </location>
</feature>
<name>A0A4V2ZRX3_9BACL</name>
<feature type="compositionally biased region" description="Polar residues" evidence="8">
    <location>
        <begin position="1"/>
        <end position="25"/>
    </location>
</feature>
<sequence>MRLQNTDGGDIVSASNPTLTRQQHSAAKKRKKSINWMPYILIAPAIILIFCFLFYPVGNVFYYSMQHFNPAKTYENGFAGLDNFTKIFREDSLFYLSLWVSLKWVVVEVVLQLICGLGIALMLNQSFKFRGLFRSAAILPWAISGVVTSTLWSLIFNEQMGVINDLLLRFNWIDHRVAWLAELNTVFPSIVTAELWRGIPFFTIALLAAMQTIPGDLYESAVVDGANRWKSFIHITMPFLKNTIILTTLLRAVWEFNNVDLIFIMTNGTGGPVDLTTTLPMYIVKQAIIAQDFGYGSALTVIGFIILLLFAVSYLKLSGFGKEDQT</sequence>
<dbReference type="Proteomes" id="UP000295636">
    <property type="component" value="Unassembled WGS sequence"/>
</dbReference>
<dbReference type="AlphaFoldDB" id="A0A4V2ZRX3"/>
<gene>
    <name evidence="10" type="ORF">E1757_33535</name>
</gene>
<evidence type="ECO:0000256" key="2">
    <source>
        <dbReference type="ARBA" id="ARBA00022448"/>
    </source>
</evidence>
<dbReference type="PANTHER" id="PTHR43005">
    <property type="entry name" value="BLR7065 PROTEIN"/>
    <property type="match status" value="1"/>
</dbReference>
<keyword evidence="11" id="KW-1185">Reference proteome</keyword>